<dbReference type="PROSITE" id="PS51140">
    <property type="entry name" value="CUE"/>
    <property type="match status" value="1"/>
</dbReference>
<evidence type="ECO:0000256" key="2">
    <source>
        <dbReference type="ARBA" id="ARBA00007637"/>
    </source>
</evidence>
<dbReference type="EMBL" id="JADGJW010000795">
    <property type="protein sequence ID" value="KAJ3212104.1"/>
    <property type="molecule type" value="Genomic_DNA"/>
</dbReference>
<dbReference type="Gene3D" id="1.10.8.10">
    <property type="entry name" value="DNA helicase RuvA subunit, C-terminal domain"/>
    <property type="match status" value="1"/>
</dbReference>
<dbReference type="Proteomes" id="UP001211065">
    <property type="component" value="Unassembled WGS sequence"/>
</dbReference>
<dbReference type="NCBIfam" id="TIGR01179">
    <property type="entry name" value="galE"/>
    <property type="match status" value="1"/>
</dbReference>
<evidence type="ECO:0000256" key="5">
    <source>
        <dbReference type="ARBA" id="ARBA00023277"/>
    </source>
</evidence>
<dbReference type="Gene3D" id="3.40.50.720">
    <property type="entry name" value="NAD(P)-binding Rossmann-like Domain"/>
    <property type="match status" value="1"/>
</dbReference>
<evidence type="ECO:0000259" key="6">
    <source>
        <dbReference type="PROSITE" id="PS51140"/>
    </source>
</evidence>
<evidence type="ECO:0000256" key="3">
    <source>
        <dbReference type="ARBA" id="ARBA00023027"/>
    </source>
</evidence>
<dbReference type="InterPro" id="IPR003892">
    <property type="entry name" value="CUE"/>
</dbReference>
<dbReference type="InterPro" id="IPR036291">
    <property type="entry name" value="NAD(P)-bd_dom_sf"/>
</dbReference>
<feature type="domain" description="CUE" evidence="6">
    <location>
        <begin position="328"/>
        <end position="370"/>
    </location>
</feature>
<gene>
    <name evidence="7" type="ORF">HK099_007804</name>
</gene>
<dbReference type="SUPFAM" id="SSF51735">
    <property type="entry name" value="NAD(P)-binding Rossmann-fold domains"/>
    <property type="match status" value="1"/>
</dbReference>
<keyword evidence="8" id="KW-1185">Reference proteome</keyword>
<dbReference type="Pfam" id="PF02845">
    <property type="entry name" value="CUE"/>
    <property type="match status" value="1"/>
</dbReference>
<dbReference type="SMART" id="SM00546">
    <property type="entry name" value="CUE"/>
    <property type="match status" value="1"/>
</dbReference>
<dbReference type="Gene3D" id="3.90.25.10">
    <property type="entry name" value="UDP-galactose 4-epimerase, domain 1"/>
    <property type="match status" value="1"/>
</dbReference>
<dbReference type="PANTHER" id="PTHR43725">
    <property type="entry name" value="UDP-GLUCOSE 4-EPIMERASE"/>
    <property type="match status" value="1"/>
</dbReference>
<dbReference type="CDD" id="cd05247">
    <property type="entry name" value="UDP_G4E_1_SDR_e"/>
    <property type="match status" value="1"/>
</dbReference>
<comment type="similarity">
    <text evidence="2">Belongs to the NAD(P)-dependent epimerase/dehydratase family.</text>
</comment>
<comment type="caution">
    <text evidence="7">The sequence shown here is derived from an EMBL/GenBank/DDBJ whole genome shotgun (WGS) entry which is preliminary data.</text>
</comment>
<dbReference type="InterPro" id="IPR001509">
    <property type="entry name" value="Epimerase_deHydtase"/>
</dbReference>
<keyword evidence="5" id="KW-0119">Carbohydrate metabolism</keyword>
<keyword evidence="4" id="KW-0413">Isomerase</keyword>
<dbReference type="GO" id="GO:0006012">
    <property type="term" value="P:galactose metabolic process"/>
    <property type="evidence" value="ECO:0007669"/>
    <property type="project" value="InterPro"/>
</dbReference>
<protein>
    <recommendedName>
        <fullName evidence="6">CUE domain-containing protein</fullName>
    </recommendedName>
</protein>
<accession>A0AAD5XW63</accession>
<reference evidence="7" key="1">
    <citation type="submission" date="2020-05" db="EMBL/GenBank/DDBJ databases">
        <title>Phylogenomic resolution of chytrid fungi.</title>
        <authorList>
            <person name="Stajich J.E."/>
            <person name="Amses K."/>
            <person name="Simmons R."/>
            <person name="Seto K."/>
            <person name="Myers J."/>
            <person name="Bonds A."/>
            <person name="Quandt C.A."/>
            <person name="Barry K."/>
            <person name="Liu P."/>
            <person name="Grigoriev I."/>
            <person name="Longcore J.E."/>
            <person name="James T.Y."/>
        </authorList>
    </citation>
    <scope>NUCLEOTIDE SEQUENCE</scope>
    <source>
        <strain evidence="7">JEL0476</strain>
    </source>
</reference>
<name>A0AAD5XW63_9FUNG</name>
<evidence type="ECO:0000313" key="8">
    <source>
        <dbReference type="Proteomes" id="UP001211065"/>
    </source>
</evidence>
<evidence type="ECO:0000313" key="7">
    <source>
        <dbReference type="EMBL" id="KAJ3212104.1"/>
    </source>
</evidence>
<dbReference type="GO" id="GO:0003978">
    <property type="term" value="F:UDP-glucose 4-epimerase activity"/>
    <property type="evidence" value="ECO:0007669"/>
    <property type="project" value="InterPro"/>
</dbReference>
<dbReference type="PANTHER" id="PTHR43725:SF53">
    <property type="entry name" value="UDP-ARABINOSE 4-EPIMERASE 1"/>
    <property type="match status" value="1"/>
</dbReference>
<sequence length="441" mass="49436">MTKKVFVCGGAGYIGSHIVKEFTRLHNYQVIIVDNFSKGHKESIPKNVTVEEGDIRDKNFLDAAFSKHKPDAVMHLCASIVVPESVADPLSYYENNVSGTITLLQAMNKHSVKYFIFSSTAALFGLPEVIPIKENDVKNPINPYGDTKLACETMLKWCDEAYGMKYVCLRYFNACGADADGDIGEDHTPETHLIPLVLEVPLGKKDKCFIYGEDYDTPDRTCIRDYIHVTDLATAHIKALEYLMKENVSNNFNLGSGRGFSVKEVVEACRKVTGHPIPVELHDRRAGDPAILIAASEKCEQVLQWERKYKTIESTQSNSVNGPGRFPVSQDRVNQVLQMFPNFSSQAIELDLSRTGSVELTIDNIINGRIRATAPQFFTTTASNNNNNTSISQNKASSPLLEKIDFNSLPSTEPEKVWESTAKEREDKLKQRKLFMLKQQR</sequence>
<proteinExistence type="inferred from homology"/>
<evidence type="ECO:0000256" key="1">
    <source>
        <dbReference type="ARBA" id="ARBA00001911"/>
    </source>
</evidence>
<dbReference type="Pfam" id="PF01370">
    <property type="entry name" value="Epimerase"/>
    <property type="match status" value="1"/>
</dbReference>
<dbReference type="InterPro" id="IPR005886">
    <property type="entry name" value="UDP_G4E"/>
</dbReference>
<evidence type="ECO:0000256" key="4">
    <source>
        <dbReference type="ARBA" id="ARBA00023235"/>
    </source>
</evidence>
<feature type="non-terminal residue" evidence="7">
    <location>
        <position position="441"/>
    </location>
</feature>
<dbReference type="GO" id="GO:0043130">
    <property type="term" value="F:ubiquitin binding"/>
    <property type="evidence" value="ECO:0007669"/>
    <property type="project" value="InterPro"/>
</dbReference>
<keyword evidence="3" id="KW-0520">NAD</keyword>
<comment type="cofactor">
    <cofactor evidence="1">
        <name>NAD(+)</name>
        <dbReference type="ChEBI" id="CHEBI:57540"/>
    </cofactor>
</comment>
<dbReference type="AlphaFoldDB" id="A0AAD5XW63"/>
<organism evidence="7 8">
    <name type="scientific">Clydaea vesicula</name>
    <dbReference type="NCBI Taxonomy" id="447962"/>
    <lineage>
        <taxon>Eukaryota</taxon>
        <taxon>Fungi</taxon>
        <taxon>Fungi incertae sedis</taxon>
        <taxon>Chytridiomycota</taxon>
        <taxon>Chytridiomycota incertae sedis</taxon>
        <taxon>Chytridiomycetes</taxon>
        <taxon>Lobulomycetales</taxon>
        <taxon>Lobulomycetaceae</taxon>
        <taxon>Clydaea</taxon>
    </lineage>
</organism>